<feature type="domain" description="Thiolase C-terminal" evidence="14">
    <location>
        <begin position="273"/>
        <end position="393"/>
    </location>
</feature>
<keyword evidence="10 12" id="KW-0012">Acyltransferase</keyword>
<comment type="subcellular location">
    <subcellularLocation>
        <location evidence="1">Mitochondrion</location>
    </subcellularLocation>
</comment>
<evidence type="ECO:0000256" key="4">
    <source>
        <dbReference type="ARBA" id="ARBA00012705"/>
    </source>
</evidence>
<evidence type="ECO:0000313" key="15">
    <source>
        <dbReference type="EMBL" id="KDQ14613.1"/>
    </source>
</evidence>
<dbReference type="PIRSF" id="PIRSF000429">
    <property type="entry name" value="Ac-CoA_Ac_transf"/>
    <property type="match status" value="1"/>
</dbReference>
<dbReference type="SUPFAM" id="SSF53901">
    <property type="entry name" value="Thiolase-like"/>
    <property type="match status" value="2"/>
</dbReference>
<keyword evidence="5 12" id="KW-0808">Transferase</keyword>
<evidence type="ECO:0000256" key="11">
    <source>
        <dbReference type="PIRSR" id="PIRSR000429-1"/>
    </source>
</evidence>
<keyword evidence="16" id="KW-1185">Reference proteome</keyword>
<dbReference type="PROSITE" id="PS00737">
    <property type="entry name" value="THIOLASE_2"/>
    <property type="match status" value="1"/>
</dbReference>
<organism evidence="15 16">
    <name type="scientific">Botryobasidium botryosum (strain FD-172 SS1)</name>
    <dbReference type="NCBI Taxonomy" id="930990"/>
    <lineage>
        <taxon>Eukaryota</taxon>
        <taxon>Fungi</taxon>
        <taxon>Dikarya</taxon>
        <taxon>Basidiomycota</taxon>
        <taxon>Agaricomycotina</taxon>
        <taxon>Agaricomycetes</taxon>
        <taxon>Cantharellales</taxon>
        <taxon>Botryobasidiaceae</taxon>
        <taxon>Botryobasidium</taxon>
    </lineage>
</organism>
<dbReference type="HOGENOM" id="CLU_031026_0_1_1"/>
<feature type="active site" description="Proton acceptor" evidence="11">
    <location>
        <position position="380"/>
    </location>
</feature>
<accession>A0A067MFM4</accession>
<dbReference type="Pfam" id="PF02803">
    <property type="entry name" value="Thiolase_C"/>
    <property type="match status" value="1"/>
</dbReference>
<dbReference type="GO" id="GO:0005739">
    <property type="term" value="C:mitochondrion"/>
    <property type="evidence" value="ECO:0007669"/>
    <property type="project" value="UniProtKB-SubCell"/>
</dbReference>
<keyword evidence="6" id="KW-0479">Metal-binding</keyword>
<dbReference type="FunCoup" id="A0A067MFM4">
    <property type="interactions" value="246"/>
</dbReference>
<dbReference type="InterPro" id="IPR002155">
    <property type="entry name" value="Thiolase"/>
</dbReference>
<name>A0A067MFM4_BOTB1</name>
<dbReference type="InParanoid" id="A0A067MFM4"/>
<gene>
    <name evidence="15" type="ORF">BOTBODRAFT_32369</name>
</gene>
<comment type="similarity">
    <text evidence="2 12">Belongs to the thiolase-like superfamily. Thiolase family.</text>
</comment>
<feature type="active site" description="Acyl-thioester intermediate" evidence="11">
    <location>
        <position position="93"/>
    </location>
</feature>
<evidence type="ECO:0000256" key="5">
    <source>
        <dbReference type="ARBA" id="ARBA00022679"/>
    </source>
</evidence>
<evidence type="ECO:0000256" key="9">
    <source>
        <dbReference type="ARBA" id="ARBA00023128"/>
    </source>
</evidence>
<dbReference type="FunFam" id="3.40.47.10:FF:000007">
    <property type="entry name" value="acetyl-CoA acetyltransferase, mitochondrial"/>
    <property type="match status" value="1"/>
</dbReference>
<dbReference type="AlphaFoldDB" id="A0A067MFM4"/>
<sequence length="394" mass="41212">MSFNTPHEVVIVSAARTPVGSFQGTLKSFTAPQLGVVATKAAVAAAQIAPESVEEVYFGNVLQANIGQSPARQVAIGAGLGEDTEATTINKVCASGMKAVQLAAQSIQLGHRSIMVAGGMESMSNSPYYLPRVNPAFGHVQSKDSLLVDGLWDVYNDFHMGHCAEATAKKHNITREDQDAHAIESYKRAARAWESGAFDAEIAPVSVKDKKGKETVIREDEEYKKVIYDKVPTLRPAFQPQDGTVTAANASSLNDGASALVLMSAAKAKELNLKPLAKIISFADAAIAPIDFPTAPTVALPLALEKAGLKADDISLFEINEAFSVVIRASEKILNIDPAKINVNGGAVALGHPIGSSGSRIIVSLVHALKSGQYGAAGVCNGGGAASSIVIQKL</sequence>
<feature type="active site" description="Proton acceptor" evidence="11">
    <location>
        <position position="352"/>
    </location>
</feature>
<dbReference type="PANTHER" id="PTHR18919:SF156">
    <property type="entry name" value="ACETYL-COA ACETYLTRANSFERASE, MITOCHONDRIAL"/>
    <property type="match status" value="1"/>
</dbReference>
<comment type="subunit">
    <text evidence="3">Homotetramer.</text>
</comment>
<keyword evidence="8" id="KW-0630">Potassium</keyword>
<evidence type="ECO:0000256" key="1">
    <source>
        <dbReference type="ARBA" id="ARBA00004173"/>
    </source>
</evidence>
<dbReference type="InterPro" id="IPR020615">
    <property type="entry name" value="Thiolase_acyl_enz_int_AS"/>
</dbReference>
<dbReference type="InterPro" id="IPR020617">
    <property type="entry name" value="Thiolase_C"/>
</dbReference>
<evidence type="ECO:0000313" key="16">
    <source>
        <dbReference type="Proteomes" id="UP000027195"/>
    </source>
</evidence>
<dbReference type="InterPro" id="IPR020610">
    <property type="entry name" value="Thiolase_AS"/>
</dbReference>
<evidence type="ECO:0000256" key="6">
    <source>
        <dbReference type="ARBA" id="ARBA00022723"/>
    </source>
</evidence>
<dbReference type="PANTHER" id="PTHR18919">
    <property type="entry name" value="ACETYL-COA C-ACYLTRANSFERASE"/>
    <property type="match status" value="1"/>
</dbReference>
<evidence type="ECO:0000259" key="13">
    <source>
        <dbReference type="Pfam" id="PF00108"/>
    </source>
</evidence>
<dbReference type="STRING" id="930990.A0A067MFM4"/>
<dbReference type="EMBL" id="KL198036">
    <property type="protein sequence ID" value="KDQ14613.1"/>
    <property type="molecule type" value="Genomic_DNA"/>
</dbReference>
<proteinExistence type="inferred from homology"/>
<evidence type="ECO:0000256" key="2">
    <source>
        <dbReference type="ARBA" id="ARBA00010982"/>
    </source>
</evidence>
<keyword evidence="9" id="KW-0496">Mitochondrion</keyword>
<dbReference type="GO" id="GO:0003985">
    <property type="term" value="F:acetyl-CoA C-acetyltransferase activity"/>
    <property type="evidence" value="ECO:0007669"/>
    <property type="project" value="UniProtKB-EC"/>
</dbReference>
<keyword evidence="7" id="KW-0809">Transit peptide</keyword>
<evidence type="ECO:0000259" key="14">
    <source>
        <dbReference type="Pfam" id="PF02803"/>
    </source>
</evidence>
<dbReference type="GO" id="GO:0046872">
    <property type="term" value="F:metal ion binding"/>
    <property type="evidence" value="ECO:0007669"/>
    <property type="project" value="UniProtKB-KW"/>
</dbReference>
<protein>
    <recommendedName>
        <fullName evidence="4">acetyl-CoA C-acetyltransferase</fullName>
        <ecNumber evidence="4">2.3.1.9</ecNumber>
    </recommendedName>
</protein>
<evidence type="ECO:0000256" key="7">
    <source>
        <dbReference type="ARBA" id="ARBA00022946"/>
    </source>
</evidence>
<dbReference type="Proteomes" id="UP000027195">
    <property type="component" value="Unassembled WGS sequence"/>
</dbReference>
<dbReference type="InterPro" id="IPR016039">
    <property type="entry name" value="Thiolase-like"/>
</dbReference>
<dbReference type="PROSITE" id="PS00098">
    <property type="entry name" value="THIOLASE_1"/>
    <property type="match status" value="1"/>
</dbReference>
<dbReference type="Pfam" id="PF00108">
    <property type="entry name" value="Thiolase_N"/>
    <property type="match status" value="1"/>
</dbReference>
<evidence type="ECO:0000256" key="12">
    <source>
        <dbReference type="RuleBase" id="RU003557"/>
    </source>
</evidence>
<dbReference type="OrthoDB" id="5404651at2759"/>
<dbReference type="Gene3D" id="3.40.47.10">
    <property type="match status" value="1"/>
</dbReference>
<dbReference type="NCBIfam" id="TIGR01930">
    <property type="entry name" value="AcCoA-C-Actrans"/>
    <property type="match status" value="1"/>
</dbReference>
<evidence type="ECO:0000256" key="3">
    <source>
        <dbReference type="ARBA" id="ARBA00011881"/>
    </source>
</evidence>
<dbReference type="InterPro" id="IPR020616">
    <property type="entry name" value="Thiolase_N"/>
</dbReference>
<evidence type="ECO:0000256" key="8">
    <source>
        <dbReference type="ARBA" id="ARBA00022958"/>
    </source>
</evidence>
<dbReference type="PROSITE" id="PS00099">
    <property type="entry name" value="THIOLASE_3"/>
    <property type="match status" value="1"/>
</dbReference>
<dbReference type="EC" id="2.3.1.9" evidence="4"/>
<evidence type="ECO:0000256" key="10">
    <source>
        <dbReference type="ARBA" id="ARBA00023315"/>
    </source>
</evidence>
<feature type="domain" description="Thiolase N-terminal" evidence="13">
    <location>
        <begin position="9"/>
        <end position="265"/>
    </location>
</feature>
<dbReference type="CDD" id="cd00751">
    <property type="entry name" value="thiolase"/>
    <property type="match status" value="1"/>
</dbReference>
<dbReference type="GO" id="GO:0006635">
    <property type="term" value="P:fatty acid beta-oxidation"/>
    <property type="evidence" value="ECO:0007669"/>
    <property type="project" value="TreeGrafter"/>
</dbReference>
<dbReference type="InterPro" id="IPR020613">
    <property type="entry name" value="Thiolase_CS"/>
</dbReference>
<reference evidence="16" key="1">
    <citation type="journal article" date="2014" name="Proc. Natl. Acad. Sci. U.S.A.">
        <title>Extensive sampling of basidiomycete genomes demonstrates inadequacy of the white-rot/brown-rot paradigm for wood decay fungi.</title>
        <authorList>
            <person name="Riley R."/>
            <person name="Salamov A.A."/>
            <person name="Brown D.W."/>
            <person name="Nagy L.G."/>
            <person name="Floudas D."/>
            <person name="Held B.W."/>
            <person name="Levasseur A."/>
            <person name="Lombard V."/>
            <person name="Morin E."/>
            <person name="Otillar R."/>
            <person name="Lindquist E.A."/>
            <person name="Sun H."/>
            <person name="LaButti K.M."/>
            <person name="Schmutz J."/>
            <person name="Jabbour D."/>
            <person name="Luo H."/>
            <person name="Baker S.E."/>
            <person name="Pisabarro A.G."/>
            <person name="Walton J.D."/>
            <person name="Blanchette R.A."/>
            <person name="Henrissat B."/>
            <person name="Martin F."/>
            <person name="Cullen D."/>
            <person name="Hibbett D.S."/>
            <person name="Grigoriev I.V."/>
        </authorList>
    </citation>
    <scope>NUCLEOTIDE SEQUENCE [LARGE SCALE GENOMIC DNA]</scope>
    <source>
        <strain evidence="16">FD-172 SS1</strain>
    </source>
</reference>